<dbReference type="GO" id="GO:0003677">
    <property type="term" value="F:DNA binding"/>
    <property type="evidence" value="ECO:0007669"/>
    <property type="project" value="InterPro"/>
</dbReference>
<dbReference type="Gene3D" id="1.10.443.10">
    <property type="entry name" value="Intergrase catalytic core"/>
    <property type="match status" value="1"/>
</dbReference>
<evidence type="ECO:0000256" key="1">
    <source>
        <dbReference type="ARBA" id="ARBA00023172"/>
    </source>
</evidence>
<protein>
    <submittedName>
        <fullName evidence="3">Tyr recombinase domain-containing protein</fullName>
    </submittedName>
</protein>
<dbReference type="SUPFAM" id="SSF56349">
    <property type="entry name" value="DNA breaking-rejoining enzymes"/>
    <property type="match status" value="1"/>
</dbReference>
<keyword evidence="2" id="KW-1185">Reference proteome</keyword>
<dbReference type="GO" id="GO:0006310">
    <property type="term" value="P:DNA recombination"/>
    <property type="evidence" value="ECO:0007669"/>
    <property type="project" value="UniProtKB-KW"/>
</dbReference>
<accession>A0A1I7YX60</accession>
<proteinExistence type="predicted"/>
<dbReference type="InterPro" id="IPR013762">
    <property type="entry name" value="Integrase-like_cat_sf"/>
</dbReference>
<evidence type="ECO:0000313" key="3">
    <source>
        <dbReference type="WBParaSite" id="L893_g20602.t1"/>
    </source>
</evidence>
<dbReference type="Proteomes" id="UP000095287">
    <property type="component" value="Unplaced"/>
</dbReference>
<reference evidence="3" key="1">
    <citation type="submission" date="2016-11" db="UniProtKB">
        <authorList>
            <consortium name="WormBaseParasite"/>
        </authorList>
    </citation>
    <scope>IDENTIFICATION</scope>
</reference>
<dbReference type="WBParaSite" id="L893_g20602.t1">
    <property type="protein sequence ID" value="L893_g20602.t1"/>
    <property type="gene ID" value="L893_g20602"/>
</dbReference>
<name>A0A1I7YX60_9BILA</name>
<keyword evidence="1" id="KW-0233">DNA recombination</keyword>
<dbReference type="AlphaFoldDB" id="A0A1I7YX60"/>
<dbReference type="InterPro" id="IPR011010">
    <property type="entry name" value="DNA_brk_join_enz"/>
</dbReference>
<evidence type="ECO:0000313" key="2">
    <source>
        <dbReference type="Proteomes" id="UP000095287"/>
    </source>
</evidence>
<dbReference type="GO" id="GO:0015074">
    <property type="term" value="P:DNA integration"/>
    <property type="evidence" value="ECO:0007669"/>
    <property type="project" value="InterPro"/>
</dbReference>
<organism evidence="2 3">
    <name type="scientific">Steinernema glaseri</name>
    <dbReference type="NCBI Taxonomy" id="37863"/>
    <lineage>
        <taxon>Eukaryota</taxon>
        <taxon>Metazoa</taxon>
        <taxon>Ecdysozoa</taxon>
        <taxon>Nematoda</taxon>
        <taxon>Chromadorea</taxon>
        <taxon>Rhabditida</taxon>
        <taxon>Tylenchina</taxon>
        <taxon>Panagrolaimomorpha</taxon>
        <taxon>Strongyloidoidea</taxon>
        <taxon>Steinernematidae</taxon>
        <taxon>Steinernema</taxon>
    </lineage>
</organism>
<sequence>MLYKSRSSADVQRGSCALKWFWKSGASTKPADSVLVSTLLEEIRRDGTPPTHRKKISPEDIRRFADWEPDSLKDRRIKTLLALLFAACLRPAEGINLRRDAVEFTSSHMVVSTVKDKTQARVDKSRARTGH</sequence>